<evidence type="ECO:0000259" key="5">
    <source>
        <dbReference type="PROSITE" id="PS50902"/>
    </source>
</evidence>
<evidence type="ECO:0000313" key="6">
    <source>
        <dbReference type="EMBL" id="MFC0682644.1"/>
    </source>
</evidence>
<evidence type="ECO:0000256" key="1">
    <source>
        <dbReference type="ARBA" id="ARBA00001917"/>
    </source>
</evidence>
<name>A0ABV6S1D1_9GAMM</name>
<keyword evidence="7" id="KW-1185">Reference proteome</keyword>
<dbReference type="PANTHER" id="PTHR30546">
    <property type="entry name" value="FLAVODOXIN-RELATED PROTEIN WRBA-RELATED"/>
    <property type="match status" value="1"/>
</dbReference>
<dbReference type="Pfam" id="PF03358">
    <property type="entry name" value="FMN_red"/>
    <property type="match status" value="1"/>
</dbReference>
<keyword evidence="3" id="KW-0285">Flavoprotein</keyword>
<dbReference type="RefSeq" id="WP_386676842.1">
    <property type="nucleotide sequence ID" value="NZ_JBHLTG010000016.1"/>
</dbReference>
<dbReference type="InterPro" id="IPR010089">
    <property type="entry name" value="Flavoprotein_WrbA-like"/>
</dbReference>
<gene>
    <name evidence="6" type="primary">wrbA</name>
    <name evidence="6" type="ORF">ACFFGH_32850</name>
</gene>
<evidence type="ECO:0000256" key="4">
    <source>
        <dbReference type="ARBA" id="ARBA00022643"/>
    </source>
</evidence>
<keyword evidence="4" id="KW-0288">FMN</keyword>
<keyword evidence="6" id="KW-0560">Oxidoreductase</keyword>
<sequence>MSESITDIKGSGPKVTIIYYSSTGGTYALAQSIAAGAASVGAEVRVRKVKELAPPAVVARDPEWEAHARETEQVPVATHDDLVWADAVLLGTPTRYGLPSSQLKQFIDTTGGLWEKGLLANKVYASFTSTGTAHGGLESTLIALNNAFYHWGGFIVPPGYTSDVQFEHGNPYGASHMAANGGPNEVTLASAHYLGERVATVAAVTRPLRESQDEMALA</sequence>
<protein>
    <submittedName>
        <fullName evidence="6">NAD(P)H:quinone oxidoreductase</fullName>
        <ecNumber evidence="6">1.6.5.2</ecNumber>
    </submittedName>
</protein>
<comment type="caution">
    <text evidence="6">The sequence shown here is derived from an EMBL/GenBank/DDBJ whole genome shotgun (WGS) entry which is preliminary data.</text>
</comment>
<organism evidence="6 7">
    <name type="scientific">Lysobacter korlensis</name>
    <dbReference type="NCBI Taxonomy" id="553636"/>
    <lineage>
        <taxon>Bacteria</taxon>
        <taxon>Pseudomonadati</taxon>
        <taxon>Pseudomonadota</taxon>
        <taxon>Gammaproteobacteria</taxon>
        <taxon>Lysobacterales</taxon>
        <taxon>Lysobacteraceae</taxon>
        <taxon>Lysobacter</taxon>
    </lineage>
</organism>
<dbReference type="InterPro" id="IPR005025">
    <property type="entry name" value="FMN_Rdtase-like_dom"/>
</dbReference>
<dbReference type="SUPFAM" id="SSF52218">
    <property type="entry name" value="Flavoproteins"/>
    <property type="match status" value="1"/>
</dbReference>
<dbReference type="NCBIfam" id="NF002999">
    <property type="entry name" value="PRK03767.1"/>
    <property type="match status" value="1"/>
</dbReference>
<dbReference type="PANTHER" id="PTHR30546:SF23">
    <property type="entry name" value="FLAVOPROTEIN-LIKE PROTEIN YCP4-RELATED"/>
    <property type="match status" value="1"/>
</dbReference>
<dbReference type="EC" id="1.6.5.2" evidence="6"/>
<accession>A0ABV6S1D1</accession>
<dbReference type="Gene3D" id="3.40.50.360">
    <property type="match status" value="1"/>
</dbReference>
<feature type="domain" description="Flavodoxin-like" evidence="5">
    <location>
        <begin position="15"/>
        <end position="187"/>
    </location>
</feature>
<evidence type="ECO:0000313" key="7">
    <source>
        <dbReference type="Proteomes" id="UP001589896"/>
    </source>
</evidence>
<reference evidence="6 7" key="1">
    <citation type="submission" date="2024-09" db="EMBL/GenBank/DDBJ databases">
        <authorList>
            <person name="Sun Q."/>
            <person name="Mori K."/>
        </authorList>
    </citation>
    <scope>NUCLEOTIDE SEQUENCE [LARGE SCALE GENOMIC DNA]</scope>
    <source>
        <strain evidence="6 7">KCTC 23076</strain>
    </source>
</reference>
<dbReference type="PROSITE" id="PS50902">
    <property type="entry name" value="FLAVODOXIN_LIKE"/>
    <property type="match status" value="1"/>
</dbReference>
<proteinExistence type="inferred from homology"/>
<evidence type="ECO:0000256" key="3">
    <source>
        <dbReference type="ARBA" id="ARBA00022630"/>
    </source>
</evidence>
<dbReference type="PROSITE" id="PS00201">
    <property type="entry name" value="FLAVODOXIN"/>
    <property type="match status" value="1"/>
</dbReference>
<evidence type="ECO:0000256" key="2">
    <source>
        <dbReference type="ARBA" id="ARBA00006961"/>
    </source>
</evidence>
<dbReference type="InterPro" id="IPR029039">
    <property type="entry name" value="Flavoprotein-like_sf"/>
</dbReference>
<dbReference type="InterPro" id="IPR008254">
    <property type="entry name" value="Flavodoxin/NO_synth"/>
</dbReference>
<dbReference type="InterPro" id="IPR001226">
    <property type="entry name" value="Flavodoxin_CS"/>
</dbReference>
<dbReference type="EMBL" id="JBHLTG010000016">
    <property type="protein sequence ID" value="MFC0682644.1"/>
    <property type="molecule type" value="Genomic_DNA"/>
</dbReference>
<dbReference type="GO" id="GO:0003955">
    <property type="term" value="F:NAD(P)H dehydrogenase (quinone) activity"/>
    <property type="evidence" value="ECO:0007669"/>
    <property type="project" value="UniProtKB-EC"/>
</dbReference>
<dbReference type="NCBIfam" id="TIGR01755">
    <property type="entry name" value="flav_wrbA"/>
    <property type="match status" value="1"/>
</dbReference>
<dbReference type="Proteomes" id="UP001589896">
    <property type="component" value="Unassembled WGS sequence"/>
</dbReference>
<comment type="similarity">
    <text evidence="2">Belongs to the WrbA family.</text>
</comment>
<comment type="cofactor">
    <cofactor evidence="1">
        <name>FMN</name>
        <dbReference type="ChEBI" id="CHEBI:58210"/>
    </cofactor>
</comment>